<dbReference type="InterPro" id="IPR006968">
    <property type="entry name" value="RUS_fam"/>
</dbReference>
<evidence type="ECO:0000259" key="2">
    <source>
        <dbReference type="Pfam" id="PF04884"/>
    </source>
</evidence>
<accession>A0AAV6KDZ4</accession>
<dbReference type="Pfam" id="PF04884">
    <property type="entry name" value="UVB_sens_prot"/>
    <property type="match status" value="1"/>
</dbReference>
<reference evidence="4" key="1">
    <citation type="submission" date="2020-08" db="EMBL/GenBank/DDBJ databases">
        <title>Plant Genome Project.</title>
        <authorList>
            <person name="Zhang R.-G."/>
        </authorList>
    </citation>
    <scope>NUCLEOTIDE SEQUENCE</scope>
    <source>
        <strain evidence="4">WSP0</strain>
        <tissue evidence="4">Leaf</tissue>
    </source>
</reference>
<comment type="similarity">
    <text evidence="1">Belongs to the RUS1 family.</text>
</comment>
<organism evidence="4 5">
    <name type="scientific">Rhododendron griersonianum</name>
    <dbReference type="NCBI Taxonomy" id="479676"/>
    <lineage>
        <taxon>Eukaryota</taxon>
        <taxon>Viridiplantae</taxon>
        <taxon>Streptophyta</taxon>
        <taxon>Embryophyta</taxon>
        <taxon>Tracheophyta</taxon>
        <taxon>Spermatophyta</taxon>
        <taxon>Magnoliopsida</taxon>
        <taxon>eudicotyledons</taxon>
        <taxon>Gunneridae</taxon>
        <taxon>Pentapetalae</taxon>
        <taxon>asterids</taxon>
        <taxon>Ericales</taxon>
        <taxon>Ericaceae</taxon>
        <taxon>Ericoideae</taxon>
        <taxon>Rhodoreae</taxon>
        <taxon>Rhododendron</taxon>
    </lineage>
</organism>
<evidence type="ECO:0000313" key="4">
    <source>
        <dbReference type="EMBL" id="KAG5550532.1"/>
    </source>
</evidence>
<dbReference type="InterPro" id="IPR055412">
    <property type="entry name" value="UVB_sens_C"/>
</dbReference>
<comment type="caution">
    <text evidence="4">The sequence shown here is derived from an EMBL/GenBank/DDBJ whole genome shotgun (WGS) entry which is preliminary data.</text>
</comment>
<dbReference type="PANTHER" id="PTHR12770">
    <property type="entry name" value="RUS1 FAMILY PROTEIN C16ORF58"/>
    <property type="match status" value="1"/>
</dbReference>
<gene>
    <name evidence="4" type="ORF">RHGRI_015482</name>
</gene>
<dbReference type="AlphaFoldDB" id="A0AAV6KDZ4"/>
<protein>
    <submittedName>
        <fullName evidence="4">Uncharacterized protein</fullName>
    </submittedName>
</protein>
<dbReference type="InterPro" id="IPR054549">
    <property type="entry name" value="UVB_sens_RUS_dom"/>
</dbReference>
<dbReference type="PANTHER" id="PTHR12770:SF27">
    <property type="entry name" value="PROTEIN ROOT UVB SENSITIVE 5"/>
    <property type="match status" value="1"/>
</dbReference>
<name>A0AAV6KDZ4_9ERIC</name>
<sequence>MCNYSYRRSFSGGRFGNLFDDDPKQWRMYADFIGSAGSIFDLTTQLYPVYFLPLASLGNLTKEEVWEVAAQLLGLGLGILLLDAPGLSTSYPVLVVTWMTMRLLHLWLRYQSLSVLQFNSINLKRARMLVESHVKHSSVPGCADCNRRENILSLERFLKPRIIFGVCLKEMLGEDISVSKAKMLLKLFVKEKYVLVVNKQNKIDFEVFVTFKVGATSQAVLRSVWQAYWLHLNYKSDADCYDQIGQSLVELEDRFQNFMEQLKVSGWDTQKISLKVPKEHSIEEIGAV</sequence>
<evidence type="ECO:0000259" key="3">
    <source>
        <dbReference type="Pfam" id="PF24160"/>
    </source>
</evidence>
<evidence type="ECO:0000256" key="1">
    <source>
        <dbReference type="ARBA" id="ARBA00007558"/>
    </source>
</evidence>
<proteinExistence type="inferred from homology"/>
<dbReference type="Pfam" id="PF24160">
    <property type="entry name" value="UVB_sens_C"/>
    <property type="match status" value="1"/>
</dbReference>
<keyword evidence="5" id="KW-1185">Reference proteome</keyword>
<evidence type="ECO:0000313" key="5">
    <source>
        <dbReference type="Proteomes" id="UP000823749"/>
    </source>
</evidence>
<feature type="domain" description="Protein root UVB sensitive/RUS" evidence="2">
    <location>
        <begin position="62"/>
        <end position="136"/>
    </location>
</feature>
<feature type="domain" description="Root UVB sensitive protein C-terminal" evidence="3">
    <location>
        <begin position="141"/>
        <end position="275"/>
    </location>
</feature>
<dbReference type="EMBL" id="JACTNZ010000005">
    <property type="protein sequence ID" value="KAG5550532.1"/>
    <property type="molecule type" value="Genomic_DNA"/>
</dbReference>
<dbReference type="Proteomes" id="UP000823749">
    <property type="component" value="Chromosome 5"/>
</dbReference>